<sequence>MVPHFCNNPVNARKLFHLRLDEALSNHDTLENYLYPNVIISDFIIGVWDNKVWIQTLVEETREWIDYLRKELNDYNRISLQFCAKEIESMIKKTLEDAKSRLPVDNNSIDNNLTRVIKNKNYHGYLYTWIVEETDENTFLTAWKFDHKALAWNKIGNKIRTFLSELKLLTSEDIMAISQKGIYIWTADIGNEIKLIYYWGSIKLIKPKTHYELIFDQLDFLNKKLHGFYLKIY</sequence>
<reference evidence="1 2" key="1">
    <citation type="submission" date="2021-06" db="EMBL/GenBank/DDBJ databases">
        <authorList>
            <person name="Kallberg Y."/>
            <person name="Tangrot J."/>
            <person name="Rosling A."/>
        </authorList>
    </citation>
    <scope>NUCLEOTIDE SEQUENCE [LARGE SCALE GENOMIC DNA]</scope>
    <source>
        <strain evidence="1 2">120-4 pot B 10/14</strain>
    </source>
</reference>
<evidence type="ECO:0000313" key="2">
    <source>
        <dbReference type="Proteomes" id="UP000789901"/>
    </source>
</evidence>
<organism evidence="1 2">
    <name type="scientific">Gigaspora margarita</name>
    <dbReference type="NCBI Taxonomy" id="4874"/>
    <lineage>
        <taxon>Eukaryota</taxon>
        <taxon>Fungi</taxon>
        <taxon>Fungi incertae sedis</taxon>
        <taxon>Mucoromycota</taxon>
        <taxon>Glomeromycotina</taxon>
        <taxon>Glomeromycetes</taxon>
        <taxon>Diversisporales</taxon>
        <taxon>Gigasporaceae</taxon>
        <taxon>Gigaspora</taxon>
    </lineage>
</organism>
<dbReference type="Proteomes" id="UP000789901">
    <property type="component" value="Unassembled WGS sequence"/>
</dbReference>
<keyword evidence="2" id="KW-1185">Reference proteome</keyword>
<evidence type="ECO:0000313" key="1">
    <source>
        <dbReference type="EMBL" id="CAG8549810.1"/>
    </source>
</evidence>
<proteinExistence type="predicted"/>
<comment type="caution">
    <text evidence="1">The sequence shown here is derived from an EMBL/GenBank/DDBJ whole genome shotgun (WGS) entry which is preliminary data.</text>
</comment>
<dbReference type="EMBL" id="CAJVQB010001782">
    <property type="protein sequence ID" value="CAG8549810.1"/>
    <property type="molecule type" value="Genomic_DNA"/>
</dbReference>
<name>A0ABN7UAJ4_GIGMA</name>
<protein>
    <submittedName>
        <fullName evidence="1">27667_t:CDS:1</fullName>
    </submittedName>
</protein>
<gene>
    <name evidence="1" type="ORF">GMARGA_LOCUS4500</name>
</gene>
<accession>A0ABN7UAJ4</accession>